<evidence type="ECO:0000313" key="3">
    <source>
        <dbReference type="Proteomes" id="UP001595909"/>
    </source>
</evidence>
<protein>
    <submittedName>
        <fullName evidence="2">Uncharacterized protein</fullName>
    </submittedName>
</protein>
<reference evidence="3" key="1">
    <citation type="journal article" date="2019" name="Int. J. Syst. Evol. Microbiol.">
        <title>The Global Catalogue of Microorganisms (GCM) 10K type strain sequencing project: providing services to taxonomists for standard genome sequencing and annotation.</title>
        <authorList>
            <consortium name="The Broad Institute Genomics Platform"/>
            <consortium name="The Broad Institute Genome Sequencing Center for Infectious Disease"/>
            <person name="Wu L."/>
            <person name="Ma J."/>
        </authorList>
    </citation>
    <scope>NUCLEOTIDE SEQUENCE [LARGE SCALE GENOMIC DNA]</scope>
    <source>
        <strain evidence="3">CCUG 50347</strain>
    </source>
</reference>
<keyword evidence="1" id="KW-0472">Membrane</keyword>
<keyword evidence="3" id="KW-1185">Reference proteome</keyword>
<accession>A0ABV9RIX1</accession>
<sequence>MSVTTSSAASTGRVPRPVRVISRIPDAPVPQVRSLPVAAPSSPEVSWRGRLIGDLWLFLAVLAVGVTVAVVAALV</sequence>
<comment type="caution">
    <text evidence="2">The sequence shown here is derived from an EMBL/GenBank/DDBJ whole genome shotgun (WGS) entry which is preliminary data.</text>
</comment>
<feature type="transmembrane region" description="Helical" evidence="1">
    <location>
        <begin position="55"/>
        <end position="74"/>
    </location>
</feature>
<organism evidence="2 3">
    <name type="scientific">Actinomycetospora chibensis</name>
    <dbReference type="NCBI Taxonomy" id="663606"/>
    <lineage>
        <taxon>Bacteria</taxon>
        <taxon>Bacillati</taxon>
        <taxon>Actinomycetota</taxon>
        <taxon>Actinomycetes</taxon>
        <taxon>Pseudonocardiales</taxon>
        <taxon>Pseudonocardiaceae</taxon>
        <taxon>Actinomycetospora</taxon>
    </lineage>
</organism>
<gene>
    <name evidence="2" type="ORF">ACFPEL_17265</name>
</gene>
<evidence type="ECO:0000256" key="1">
    <source>
        <dbReference type="SAM" id="Phobius"/>
    </source>
</evidence>
<dbReference type="Proteomes" id="UP001595909">
    <property type="component" value="Unassembled WGS sequence"/>
</dbReference>
<proteinExistence type="predicted"/>
<dbReference type="EMBL" id="JBHSIM010000038">
    <property type="protein sequence ID" value="MFC4834169.1"/>
    <property type="molecule type" value="Genomic_DNA"/>
</dbReference>
<dbReference type="RefSeq" id="WP_274191945.1">
    <property type="nucleotide sequence ID" value="NZ_BAABHN010000038.1"/>
</dbReference>
<evidence type="ECO:0000313" key="2">
    <source>
        <dbReference type="EMBL" id="MFC4834169.1"/>
    </source>
</evidence>
<keyword evidence="1" id="KW-0812">Transmembrane</keyword>
<name>A0ABV9RIX1_9PSEU</name>
<keyword evidence="1" id="KW-1133">Transmembrane helix</keyword>